<dbReference type="EMBL" id="MT144259">
    <property type="protein sequence ID" value="QJA51393.1"/>
    <property type="molecule type" value="Genomic_DNA"/>
</dbReference>
<reference evidence="1" key="1">
    <citation type="submission" date="2020-03" db="EMBL/GenBank/DDBJ databases">
        <title>The deep terrestrial virosphere.</title>
        <authorList>
            <person name="Holmfeldt K."/>
            <person name="Nilsson E."/>
            <person name="Simone D."/>
            <person name="Lopez-Fernandez M."/>
            <person name="Wu X."/>
            <person name="de Brujin I."/>
            <person name="Lundin D."/>
            <person name="Andersson A."/>
            <person name="Bertilsson S."/>
            <person name="Dopson M."/>
        </authorList>
    </citation>
    <scope>NUCLEOTIDE SEQUENCE</scope>
    <source>
        <strain evidence="2">MM415B03148</strain>
        <strain evidence="1">TM448A02094</strain>
    </source>
</reference>
<accession>A0A6H1ZTZ1</accession>
<dbReference type="EMBL" id="MT142650">
    <property type="protein sequence ID" value="QJA86648.1"/>
    <property type="molecule type" value="Genomic_DNA"/>
</dbReference>
<gene>
    <name evidence="2" type="ORF">MM415B03148_0003</name>
    <name evidence="1" type="ORF">TM448A02094_0004</name>
</gene>
<proteinExistence type="predicted"/>
<dbReference type="AlphaFoldDB" id="A0A6H1ZTZ1"/>
<name>A0A6H1ZTZ1_9ZZZZ</name>
<evidence type="ECO:0000313" key="1">
    <source>
        <dbReference type="EMBL" id="QJA51393.1"/>
    </source>
</evidence>
<evidence type="ECO:0000313" key="2">
    <source>
        <dbReference type="EMBL" id="QJA86648.1"/>
    </source>
</evidence>
<organism evidence="1">
    <name type="scientific">viral metagenome</name>
    <dbReference type="NCBI Taxonomy" id="1070528"/>
    <lineage>
        <taxon>unclassified sequences</taxon>
        <taxon>metagenomes</taxon>
        <taxon>organismal metagenomes</taxon>
    </lineage>
</organism>
<sequence>MTVISLAEKREESGPHLSGIAICLDCKHEWVAVAPIIENEFNWLECPSCGLMKGRFKYHYERDGEQWECNCGNDLFHVKPKGIYCPNCGQWQEFPINDRDG</sequence>
<protein>
    <submittedName>
        <fullName evidence="1">Uncharacterized protein</fullName>
    </submittedName>
</protein>